<gene>
    <name evidence="12" type="ORF">PSYICH_LOCUS4951</name>
</gene>
<feature type="active site" description="Nucleophile" evidence="9">
    <location>
        <position position="43"/>
    </location>
</feature>
<evidence type="ECO:0000256" key="8">
    <source>
        <dbReference type="ARBA" id="ARBA00023326"/>
    </source>
</evidence>
<keyword evidence="13" id="KW-1185">Reference proteome</keyword>
<evidence type="ECO:0000256" key="1">
    <source>
        <dbReference type="ARBA" id="ARBA00000966"/>
    </source>
</evidence>
<keyword evidence="7" id="KW-0326">Glycosidase</keyword>
<keyword evidence="6" id="KW-0119">Carbohydrate metabolism</keyword>
<feature type="chain" id="PRO_5040309224" description="Cellulase" evidence="10">
    <location>
        <begin position="16"/>
        <end position="243"/>
    </location>
</feature>
<dbReference type="EC" id="3.2.1.4" evidence="3 9"/>
<reference evidence="12" key="1">
    <citation type="submission" date="2022-01" db="EMBL/GenBank/DDBJ databases">
        <authorList>
            <person name="King R."/>
        </authorList>
    </citation>
    <scope>NUCLEOTIDE SEQUENCE</scope>
</reference>
<evidence type="ECO:0000256" key="3">
    <source>
        <dbReference type="ARBA" id="ARBA00012601"/>
    </source>
</evidence>
<comment type="similarity">
    <text evidence="2">Belongs to the glycosyl hydrolase 45 (cellulase K) family.</text>
</comment>
<dbReference type="GO" id="GO:0030245">
    <property type="term" value="P:cellulose catabolic process"/>
    <property type="evidence" value="ECO:0007669"/>
    <property type="project" value="UniProtKB-KW"/>
</dbReference>
<dbReference type="Gene3D" id="2.40.40.10">
    <property type="entry name" value="RlpA-like domain"/>
    <property type="match status" value="1"/>
</dbReference>
<dbReference type="AlphaFoldDB" id="A0A9P0GBD6"/>
<evidence type="ECO:0000256" key="4">
    <source>
        <dbReference type="ARBA" id="ARBA00022801"/>
    </source>
</evidence>
<name>A0A9P0GBD6_9CUCU</name>
<feature type="signal peptide" evidence="10">
    <location>
        <begin position="1"/>
        <end position="15"/>
    </location>
</feature>
<dbReference type="GO" id="GO:0008810">
    <property type="term" value="F:cellulase activity"/>
    <property type="evidence" value="ECO:0007669"/>
    <property type="project" value="UniProtKB-EC"/>
</dbReference>
<protein>
    <recommendedName>
        <fullName evidence="3 9">Cellulase</fullName>
        <ecNumber evidence="3 9">3.2.1.4</ecNumber>
    </recommendedName>
</protein>
<keyword evidence="10" id="KW-0732">Signal</keyword>
<dbReference type="Proteomes" id="UP001153636">
    <property type="component" value="Chromosome 15"/>
</dbReference>
<comment type="catalytic activity">
    <reaction evidence="1 9">
        <text>Endohydrolysis of (1-&gt;4)-beta-D-glucosidic linkages in cellulose, lichenin and cereal beta-D-glucans.</text>
        <dbReference type="EC" id="3.2.1.4"/>
    </reaction>
</comment>
<accession>A0A9P0GBD6</accession>
<proteinExistence type="inferred from homology"/>
<evidence type="ECO:0000256" key="7">
    <source>
        <dbReference type="ARBA" id="ARBA00023295"/>
    </source>
</evidence>
<evidence type="ECO:0000256" key="5">
    <source>
        <dbReference type="ARBA" id="ARBA00023001"/>
    </source>
</evidence>
<dbReference type="SUPFAM" id="SSF50685">
    <property type="entry name" value="Barwin-like endoglucanases"/>
    <property type="match status" value="1"/>
</dbReference>
<dbReference type="PANTHER" id="PTHR39730:SF1">
    <property type="entry name" value="ENDOGLUCANASE 1"/>
    <property type="match status" value="1"/>
</dbReference>
<keyword evidence="5" id="KW-0136">Cellulose degradation</keyword>
<evidence type="ECO:0000256" key="6">
    <source>
        <dbReference type="ARBA" id="ARBA00023277"/>
    </source>
</evidence>
<dbReference type="InterPro" id="IPR036908">
    <property type="entry name" value="RlpA-like_sf"/>
</dbReference>
<organism evidence="12 13">
    <name type="scientific">Psylliodes chrysocephalus</name>
    <dbReference type="NCBI Taxonomy" id="3402493"/>
    <lineage>
        <taxon>Eukaryota</taxon>
        <taxon>Metazoa</taxon>
        <taxon>Ecdysozoa</taxon>
        <taxon>Arthropoda</taxon>
        <taxon>Hexapoda</taxon>
        <taxon>Insecta</taxon>
        <taxon>Pterygota</taxon>
        <taxon>Neoptera</taxon>
        <taxon>Endopterygota</taxon>
        <taxon>Coleoptera</taxon>
        <taxon>Polyphaga</taxon>
        <taxon>Cucujiformia</taxon>
        <taxon>Chrysomeloidea</taxon>
        <taxon>Chrysomelidae</taxon>
        <taxon>Galerucinae</taxon>
        <taxon>Alticini</taxon>
        <taxon>Psylliodes</taxon>
    </lineage>
</organism>
<dbReference type="InterPro" id="IPR052288">
    <property type="entry name" value="GH45_Enzymes"/>
</dbReference>
<dbReference type="InterPro" id="IPR000334">
    <property type="entry name" value="Glyco_hydro_45"/>
</dbReference>
<dbReference type="OrthoDB" id="10035502at2759"/>
<keyword evidence="8" id="KW-0624">Polysaccharide degradation</keyword>
<sequence length="243" mass="26034">MKSIVLIFILGYASSQSISDTSPDIIPIVNGLSGDGVTTRYWDCCAPACAWYGAIKTKNGIPVQTCKTDGVTNSTVADNAQSGCVEGGVAFTCNNQQPYLKNATLSYGFAAASFSGGLDTSKCCSCFLLSFKGQLAGKQMLVQNQDTGMYLRQNHFDLHIPGGGVGLSNLGCMHQWNTGPDGWGDRINGVWKIEMCDLLPEVLQPGCRWRFEFMEGVGNPDVSFQEVKCPAELIAISGCGELD</sequence>
<dbReference type="PANTHER" id="PTHR39730">
    <property type="entry name" value="ENDOGLUCANASE 1"/>
    <property type="match status" value="1"/>
</dbReference>
<keyword evidence="4" id="KW-0378">Hydrolase</keyword>
<evidence type="ECO:0000256" key="9">
    <source>
        <dbReference type="PROSITE-ProRule" id="PRU10069"/>
    </source>
</evidence>
<feature type="domain" description="Glycosyl hydrolases family 45 active site" evidence="11">
    <location>
        <begin position="38"/>
        <end position="49"/>
    </location>
</feature>
<evidence type="ECO:0000256" key="10">
    <source>
        <dbReference type="SAM" id="SignalP"/>
    </source>
</evidence>
<evidence type="ECO:0000313" key="13">
    <source>
        <dbReference type="Proteomes" id="UP001153636"/>
    </source>
</evidence>
<evidence type="ECO:0000313" key="12">
    <source>
        <dbReference type="EMBL" id="CAH1103745.1"/>
    </source>
</evidence>
<dbReference type="Pfam" id="PF02015">
    <property type="entry name" value="Glyco_hydro_45"/>
    <property type="match status" value="1"/>
</dbReference>
<evidence type="ECO:0000256" key="2">
    <source>
        <dbReference type="ARBA" id="ARBA00007793"/>
    </source>
</evidence>
<dbReference type="EMBL" id="OV651827">
    <property type="protein sequence ID" value="CAH1103745.1"/>
    <property type="molecule type" value="Genomic_DNA"/>
</dbReference>
<evidence type="ECO:0000259" key="11">
    <source>
        <dbReference type="PROSITE" id="PS01140"/>
    </source>
</evidence>
<dbReference type="PROSITE" id="PS01140">
    <property type="entry name" value="GLYCOSYL_HYDROL_F45"/>
    <property type="match status" value="1"/>
</dbReference>